<evidence type="ECO:0000256" key="1">
    <source>
        <dbReference type="SAM" id="MobiDB-lite"/>
    </source>
</evidence>
<dbReference type="RefSeq" id="WP_089089041.1">
    <property type="nucleotide sequence ID" value="NZ_BCMH01000012.1"/>
</dbReference>
<dbReference type="EMBL" id="BCMH01000012">
    <property type="protein sequence ID" value="GAX04081.1"/>
    <property type="molecule type" value="Genomic_DNA"/>
</dbReference>
<comment type="caution">
    <text evidence="2">The sequence shown here is derived from an EMBL/GenBank/DDBJ whole genome shotgun (WGS) entry which is preliminary data.</text>
</comment>
<feature type="compositionally biased region" description="Low complexity" evidence="1">
    <location>
        <begin position="504"/>
        <end position="526"/>
    </location>
</feature>
<dbReference type="NCBIfam" id="TIGR01538">
    <property type="entry name" value="portal_SPP1"/>
    <property type="match status" value="1"/>
</dbReference>
<feature type="compositionally biased region" description="Low complexity" evidence="1">
    <location>
        <begin position="536"/>
        <end position="548"/>
    </location>
</feature>
<organism evidence="2 3">
    <name type="scientific">Secundilactobacillus pentosiphilus</name>
    <dbReference type="NCBI Taxonomy" id="1714682"/>
    <lineage>
        <taxon>Bacteria</taxon>
        <taxon>Bacillati</taxon>
        <taxon>Bacillota</taxon>
        <taxon>Bacilli</taxon>
        <taxon>Lactobacillales</taxon>
        <taxon>Lactobacillaceae</taxon>
        <taxon>Secundilactobacillus</taxon>
    </lineage>
</organism>
<evidence type="ECO:0000313" key="2">
    <source>
        <dbReference type="EMBL" id="GAX04081.1"/>
    </source>
</evidence>
<reference evidence="2 3" key="1">
    <citation type="submission" date="2015-11" db="EMBL/GenBank/DDBJ databases">
        <title>Draft genome sequences of new species of the genus Lactobacillus isolated from orchardgrass silage.</title>
        <authorList>
            <person name="Tohno M."/>
            <person name="Tanizawa Y."/>
            <person name="Arita M."/>
        </authorList>
    </citation>
    <scope>NUCLEOTIDE SEQUENCE [LARGE SCALE GENOMIC DNA]</scope>
    <source>
        <strain evidence="2 3">IWT140</strain>
    </source>
</reference>
<protein>
    <submittedName>
        <fullName evidence="2">Phage portal protein</fullName>
    </submittedName>
</protein>
<dbReference type="AlphaFoldDB" id="A0A1Z5IRM7"/>
<dbReference type="InterPro" id="IPR006428">
    <property type="entry name" value="Portal_SPP1-type"/>
</dbReference>
<gene>
    <name evidence="2" type="ORF">IWT140_01718</name>
</gene>
<dbReference type="Proteomes" id="UP000198430">
    <property type="component" value="Unassembled WGS sequence"/>
</dbReference>
<keyword evidence="3" id="KW-1185">Reference proteome</keyword>
<accession>A0A1Z5IRM7</accession>
<dbReference type="InterPro" id="IPR021145">
    <property type="entry name" value="Portal_protein_SPP1_Gp6-like"/>
</dbReference>
<sequence>MSDLTTFIKENNDSPSRFISGYADMNGDTKPFLAGDDIYLDDNDVARCSPDFDITQHLDELSLILDNYSDLRQVYHEKMRYYKGDHKAIKNRKKKLDSITDSNNKVVVNIAKNLVNTFTGYTNGKPVKITYTPENGDSTSSDAENVNNIISDVMNRTHANAVIYEASKKATIYGRSYIVAYMSQDLGETQPEMKFTSRSPEDCLIVYSNDNDGRPMFAMTFDYINSNYYGTLYTPTNIGTFDTKTLESLTSGDDSTSFKFYKNPFASIPVIELKENDERLGMVDDVLTLTDKLDKVMSEKIDENDYFNNAIFYTKGVKLFDDEQKAGFKHYHVIQVESAEGNQQPELGFLEKPDGDNVQEHTLTHLTNFIYTTAQVVNMSDPAFTDSTSSGEALARKMQPMQMHATVKYFQLEQSLQELLLLIFTQNGIGSIDNAYDLVQHTDIKFTPNIPESLLDESTVVKNLNGIVSLPRLLSFISSIDDIPQEVKAIEQTKRENAQMFASAGNPANQDNGNGNNDNSQGAQNNTSDNQPTPPANNQNNSNQQSGD</sequence>
<dbReference type="Pfam" id="PF05133">
    <property type="entry name" value="SPP1_portal"/>
    <property type="match status" value="1"/>
</dbReference>
<name>A0A1Z5IRM7_9LACO</name>
<proteinExistence type="predicted"/>
<feature type="region of interest" description="Disordered" evidence="1">
    <location>
        <begin position="500"/>
        <end position="548"/>
    </location>
</feature>
<evidence type="ECO:0000313" key="3">
    <source>
        <dbReference type="Proteomes" id="UP000198430"/>
    </source>
</evidence>